<reference evidence="1 2" key="1">
    <citation type="submission" date="2017-03" db="EMBL/GenBank/DDBJ databases">
        <title>Whole genome sequences of fourteen strains of Bradyrhizobium canariense and one strain of Bradyrhizobium japonicum isolated from Lupinus (Papilionoideae: Genisteae) species in Algeria.</title>
        <authorList>
            <person name="Crovadore J."/>
            <person name="Chekireb D."/>
            <person name="Brachmann A."/>
            <person name="Chablais R."/>
            <person name="Cochard B."/>
            <person name="Lefort F."/>
        </authorList>
    </citation>
    <scope>NUCLEOTIDE SEQUENCE [LARGE SCALE GENOMIC DNA]</scope>
    <source>
        <strain evidence="1 2">UBMA197</strain>
    </source>
</reference>
<comment type="caution">
    <text evidence="1">The sequence shown here is derived from an EMBL/GenBank/DDBJ whole genome shotgun (WGS) entry which is preliminary data.</text>
</comment>
<sequence>MASDIRYLQQLDFPAYAVELDWLMNDQNLIVDGYDLQSAVIVALGTDALAPEEEELPDLEATDRRGWWGDLDAEEIWGGWPVGCLLWLLHRAKITGPLARQGSTIGKAEGWTREAMAPFTQRRITSHIDVLAEQIDTQRIDLGVVIYRGPEPEVELRYSELWDELGK</sequence>
<dbReference type="Proteomes" id="UP000193335">
    <property type="component" value="Unassembled WGS sequence"/>
</dbReference>
<dbReference type="AlphaFoldDB" id="A0A1Y2JLW8"/>
<accession>A0A1Y2JLW8</accession>
<dbReference type="Pfam" id="PF07409">
    <property type="entry name" value="GP46"/>
    <property type="match status" value="1"/>
</dbReference>
<dbReference type="InterPro" id="IPR010877">
    <property type="entry name" value="Phage_Mu_Gp46"/>
</dbReference>
<organism evidence="1 2">
    <name type="scientific">Bradyrhizobium japonicum</name>
    <dbReference type="NCBI Taxonomy" id="375"/>
    <lineage>
        <taxon>Bacteria</taxon>
        <taxon>Pseudomonadati</taxon>
        <taxon>Pseudomonadota</taxon>
        <taxon>Alphaproteobacteria</taxon>
        <taxon>Hyphomicrobiales</taxon>
        <taxon>Nitrobacteraceae</taxon>
        <taxon>Bradyrhizobium</taxon>
    </lineage>
</organism>
<name>A0A1Y2JLW8_BRAJP</name>
<evidence type="ECO:0000313" key="1">
    <source>
        <dbReference type="EMBL" id="OSJ31546.1"/>
    </source>
</evidence>
<protein>
    <submittedName>
        <fullName evidence="1">Uncharacterized protein</fullName>
    </submittedName>
</protein>
<dbReference type="RefSeq" id="WP_085401650.1">
    <property type="nucleotide sequence ID" value="NZ_NAFL01000255.1"/>
</dbReference>
<proteinExistence type="predicted"/>
<gene>
    <name evidence="1" type="ORF">BSZ19_21925</name>
</gene>
<evidence type="ECO:0000313" key="2">
    <source>
        <dbReference type="Proteomes" id="UP000193335"/>
    </source>
</evidence>
<dbReference type="EMBL" id="NAFL01000255">
    <property type="protein sequence ID" value="OSJ31546.1"/>
    <property type="molecule type" value="Genomic_DNA"/>
</dbReference>